<keyword evidence="3" id="KW-0804">Transcription</keyword>
<dbReference type="SUPFAM" id="SSF46785">
    <property type="entry name" value="Winged helix' DNA-binding domain"/>
    <property type="match status" value="1"/>
</dbReference>
<feature type="region of interest" description="Disordered" evidence="4">
    <location>
        <begin position="233"/>
        <end position="257"/>
    </location>
</feature>
<reference evidence="6 7" key="1">
    <citation type="submission" date="2017-08" db="EMBL/GenBank/DDBJ databases">
        <authorList>
            <person name="Park S.-J."/>
            <person name="Kim H."/>
        </authorList>
    </citation>
    <scope>NUCLEOTIDE SEQUENCE [LARGE SCALE GENOMIC DNA]</scope>
    <source>
        <strain evidence="7">ye3</strain>
    </source>
</reference>
<evidence type="ECO:0000256" key="2">
    <source>
        <dbReference type="ARBA" id="ARBA00023125"/>
    </source>
</evidence>
<dbReference type="Pfam" id="PF00392">
    <property type="entry name" value="GntR"/>
    <property type="match status" value="1"/>
</dbReference>
<name>A0A410GEE8_9BURK</name>
<organism evidence="6 7">
    <name type="scientific">Pollutimonas thiosulfatoxidans</name>
    <dbReference type="NCBI Taxonomy" id="2028345"/>
    <lineage>
        <taxon>Bacteria</taxon>
        <taxon>Pseudomonadati</taxon>
        <taxon>Pseudomonadota</taxon>
        <taxon>Betaproteobacteria</taxon>
        <taxon>Burkholderiales</taxon>
        <taxon>Alcaligenaceae</taxon>
        <taxon>Pollutimonas</taxon>
    </lineage>
</organism>
<dbReference type="SMART" id="SM00895">
    <property type="entry name" value="FCD"/>
    <property type="match status" value="1"/>
</dbReference>
<dbReference type="PRINTS" id="PR00035">
    <property type="entry name" value="HTHGNTR"/>
</dbReference>
<feature type="domain" description="HTH gntR-type" evidence="5">
    <location>
        <begin position="14"/>
        <end position="82"/>
    </location>
</feature>
<dbReference type="OrthoDB" id="1040417at2"/>
<dbReference type="PROSITE" id="PS50949">
    <property type="entry name" value="HTH_GNTR"/>
    <property type="match status" value="1"/>
</dbReference>
<proteinExistence type="predicted"/>
<evidence type="ECO:0000259" key="5">
    <source>
        <dbReference type="PROSITE" id="PS50949"/>
    </source>
</evidence>
<dbReference type="CDD" id="cd07377">
    <property type="entry name" value="WHTH_GntR"/>
    <property type="match status" value="1"/>
</dbReference>
<accession>A0A410GEE8</accession>
<dbReference type="Gene3D" id="1.10.10.10">
    <property type="entry name" value="Winged helix-like DNA-binding domain superfamily/Winged helix DNA-binding domain"/>
    <property type="match status" value="1"/>
</dbReference>
<dbReference type="InterPro" id="IPR011711">
    <property type="entry name" value="GntR_C"/>
</dbReference>
<gene>
    <name evidence="6" type="ORF">CKA81_13125</name>
</gene>
<dbReference type="PANTHER" id="PTHR43537:SF5">
    <property type="entry name" value="UXU OPERON TRANSCRIPTIONAL REGULATOR"/>
    <property type="match status" value="1"/>
</dbReference>
<dbReference type="KEGG" id="pus:CKA81_13125"/>
<dbReference type="AlphaFoldDB" id="A0A410GEE8"/>
<evidence type="ECO:0000313" key="7">
    <source>
        <dbReference type="Proteomes" id="UP000283474"/>
    </source>
</evidence>
<dbReference type="InterPro" id="IPR036390">
    <property type="entry name" value="WH_DNA-bd_sf"/>
</dbReference>
<dbReference type="EMBL" id="CP022987">
    <property type="protein sequence ID" value="QAA94676.1"/>
    <property type="molecule type" value="Genomic_DNA"/>
</dbReference>
<dbReference type="Gene3D" id="1.20.120.530">
    <property type="entry name" value="GntR ligand-binding domain-like"/>
    <property type="match status" value="1"/>
</dbReference>
<evidence type="ECO:0000313" key="6">
    <source>
        <dbReference type="EMBL" id="QAA94676.1"/>
    </source>
</evidence>
<keyword evidence="7" id="KW-1185">Reference proteome</keyword>
<keyword evidence="1" id="KW-0805">Transcription regulation</keyword>
<dbReference type="SUPFAM" id="SSF48008">
    <property type="entry name" value="GntR ligand-binding domain-like"/>
    <property type="match status" value="1"/>
</dbReference>
<dbReference type="GO" id="GO:0003700">
    <property type="term" value="F:DNA-binding transcription factor activity"/>
    <property type="evidence" value="ECO:0007669"/>
    <property type="project" value="InterPro"/>
</dbReference>
<dbReference type="RefSeq" id="WP_128355673.1">
    <property type="nucleotide sequence ID" value="NZ_CP022987.1"/>
</dbReference>
<dbReference type="InterPro" id="IPR008920">
    <property type="entry name" value="TF_FadR/GntR_C"/>
</dbReference>
<dbReference type="InterPro" id="IPR036388">
    <property type="entry name" value="WH-like_DNA-bd_sf"/>
</dbReference>
<feature type="compositionally biased region" description="Polar residues" evidence="4">
    <location>
        <begin position="244"/>
        <end position="257"/>
    </location>
</feature>
<evidence type="ECO:0000256" key="3">
    <source>
        <dbReference type="ARBA" id="ARBA00023163"/>
    </source>
</evidence>
<evidence type="ECO:0000256" key="4">
    <source>
        <dbReference type="SAM" id="MobiDB-lite"/>
    </source>
</evidence>
<sequence>MSIVRIVTHRSRGGNAGISNAERVRAYLQSTSLKVGEQLPAERDLATLLGISRGALRQALAVLESTGEIWRHVGKGTFLGRPHATNPDEMAYQLSRKSHPSEVIEARLALEPRLAALAALRGTEADFTEIAACIPLDNSVTETAAQAIGDEFHYAVARAAGNSLLFAVFETVFRVRALTSWGRLRPAAATTEELIAVWKEHSAIFEAIRSRDSNEAWRLMYNHIESIQQRIAHGHEQREPEGFTTPQATSTVRFPNC</sequence>
<dbReference type="InterPro" id="IPR000524">
    <property type="entry name" value="Tscrpt_reg_HTH_GntR"/>
</dbReference>
<keyword evidence="2" id="KW-0238">DNA-binding</keyword>
<dbReference type="Pfam" id="PF07729">
    <property type="entry name" value="FCD"/>
    <property type="match status" value="1"/>
</dbReference>
<dbReference type="Proteomes" id="UP000283474">
    <property type="component" value="Chromosome"/>
</dbReference>
<protein>
    <recommendedName>
        <fullName evidence="5">HTH gntR-type domain-containing protein</fullName>
    </recommendedName>
</protein>
<evidence type="ECO:0000256" key="1">
    <source>
        <dbReference type="ARBA" id="ARBA00023015"/>
    </source>
</evidence>
<dbReference type="PANTHER" id="PTHR43537">
    <property type="entry name" value="TRANSCRIPTIONAL REGULATOR, GNTR FAMILY"/>
    <property type="match status" value="1"/>
</dbReference>
<dbReference type="GO" id="GO:0003677">
    <property type="term" value="F:DNA binding"/>
    <property type="evidence" value="ECO:0007669"/>
    <property type="project" value="UniProtKB-KW"/>
</dbReference>
<dbReference type="SMART" id="SM00345">
    <property type="entry name" value="HTH_GNTR"/>
    <property type="match status" value="1"/>
</dbReference>